<proteinExistence type="predicted"/>
<reference evidence="1" key="2">
    <citation type="journal article" date="2015" name="Data Brief">
        <title>Shoot transcriptome of the giant reed, Arundo donax.</title>
        <authorList>
            <person name="Barrero R.A."/>
            <person name="Guerrero F.D."/>
            <person name="Moolhuijzen P."/>
            <person name="Goolsby J.A."/>
            <person name="Tidwell J."/>
            <person name="Bellgard S.E."/>
            <person name="Bellgard M.I."/>
        </authorList>
    </citation>
    <scope>NUCLEOTIDE SEQUENCE</scope>
    <source>
        <tissue evidence="1">Shoot tissue taken approximately 20 cm above the soil surface</tissue>
    </source>
</reference>
<sequence>MHLKGEGGKSYFYTGGRMQFEQHTRCNPSPYHKQQLEKRQGCVSENAGLVTSAILDCVWGVEIVFHFQQDEIPPSARFGRHFETTESPS</sequence>
<reference evidence="1" key="1">
    <citation type="submission" date="2014-09" db="EMBL/GenBank/DDBJ databases">
        <authorList>
            <person name="Magalhaes I.L.F."/>
            <person name="Oliveira U."/>
            <person name="Santos F.R."/>
            <person name="Vidigal T.H.D.A."/>
            <person name="Brescovit A.D."/>
            <person name="Santos A.J."/>
        </authorList>
    </citation>
    <scope>NUCLEOTIDE SEQUENCE</scope>
    <source>
        <tissue evidence="1">Shoot tissue taken approximately 20 cm above the soil surface</tissue>
    </source>
</reference>
<dbReference type="EMBL" id="GBRH01276504">
    <property type="protein sequence ID" value="JAD21391.1"/>
    <property type="molecule type" value="Transcribed_RNA"/>
</dbReference>
<dbReference type="AlphaFoldDB" id="A0A0A8Y5T3"/>
<accession>A0A0A8Y5T3</accession>
<organism evidence="1">
    <name type="scientific">Arundo donax</name>
    <name type="common">Giant reed</name>
    <name type="synonym">Donax arundinaceus</name>
    <dbReference type="NCBI Taxonomy" id="35708"/>
    <lineage>
        <taxon>Eukaryota</taxon>
        <taxon>Viridiplantae</taxon>
        <taxon>Streptophyta</taxon>
        <taxon>Embryophyta</taxon>
        <taxon>Tracheophyta</taxon>
        <taxon>Spermatophyta</taxon>
        <taxon>Magnoliopsida</taxon>
        <taxon>Liliopsida</taxon>
        <taxon>Poales</taxon>
        <taxon>Poaceae</taxon>
        <taxon>PACMAD clade</taxon>
        <taxon>Arundinoideae</taxon>
        <taxon>Arundineae</taxon>
        <taxon>Arundo</taxon>
    </lineage>
</organism>
<protein>
    <submittedName>
        <fullName evidence="1">Uncharacterized protein</fullName>
    </submittedName>
</protein>
<evidence type="ECO:0000313" key="1">
    <source>
        <dbReference type="EMBL" id="JAD21391.1"/>
    </source>
</evidence>
<name>A0A0A8Y5T3_ARUDO</name>